<sequence>MTANGQDSMDPIEANGARFAVRALGLAAGEAPLQLIWAHGWGVDHRLMAPLAETTARRAANWLIDLPGFGAAPKPPDDWGTADYADQMAEWFTTLPRAAGAKRVFIGHSFGGRVAVQLAARHPDAVDAIVLIAGAGLQRKRGPVDHLRRKVRQRQYRMLRALARDDAAREALAQRFGSPDYRNAGAMRPIFVRVVREDLSDQARRVTCPALLVYGSEDQETPAEFGARYAGLMHDARFVELPGLDHYTVLGDGRHQVLHRLKDFLDGL</sequence>
<comment type="caution">
    <text evidence="3">The sequence shown here is derived from an EMBL/GenBank/DDBJ whole genome shotgun (WGS) entry which is preliminary data.</text>
</comment>
<keyword evidence="4" id="KW-1185">Reference proteome</keyword>
<evidence type="ECO:0000313" key="3">
    <source>
        <dbReference type="EMBL" id="MBP5857850.1"/>
    </source>
</evidence>
<reference evidence="3" key="1">
    <citation type="submission" date="2021-04" db="EMBL/GenBank/DDBJ databases">
        <authorList>
            <person name="Zhang D.-C."/>
        </authorList>
    </citation>
    <scope>NUCLEOTIDE SEQUENCE</scope>
    <source>
        <strain evidence="3">CGMCC 1.15697</strain>
    </source>
</reference>
<dbReference type="Pfam" id="PF12697">
    <property type="entry name" value="Abhydrolase_6"/>
    <property type="match status" value="1"/>
</dbReference>
<dbReference type="PRINTS" id="PR00111">
    <property type="entry name" value="ABHYDROLASE"/>
</dbReference>
<dbReference type="Gene3D" id="3.40.50.1820">
    <property type="entry name" value="alpha/beta hydrolase"/>
    <property type="match status" value="1"/>
</dbReference>
<dbReference type="GO" id="GO:0016787">
    <property type="term" value="F:hydrolase activity"/>
    <property type="evidence" value="ECO:0007669"/>
    <property type="project" value="UniProtKB-KW"/>
</dbReference>
<proteinExistence type="predicted"/>
<gene>
    <name evidence="3" type="ORF">KAJ83_12595</name>
</gene>
<accession>A0A8J7V2Z2</accession>
<dbReference type="GO" id="GO:0016020">
    <property type="term" value="C:membrane"/>
    <property type="evidence" value="ECO:0007669"/>
    <property type="project" value="TreeGrafter"/>
</dbReference>
<dbReference type="InterPro" id="IPR000073">
    <property type="entry name" value="AB_hydrolase_1"/>
</dbReference>
<dbReference type="SUPFAM" id="SSF53474">
    <property type="entry name" value="alpha/beta-Hydrolases"/>
    <property type="match status" value="1"/>
</dbReference>
<feature type="domain" description="AB hydrolase-1" evidence="2">
    <location>
        <begin position="35"/>
        <end position="250"/>
    </location>
</feature>
<evidence type="ECO:0000259" key="2">
    <source>
        <dbReference type="Pfam" id="PF12697"/>
    </source>
</evidence>
<dbReference type="AlphaFoldDB" id="A0A8J7V2Z2"/>
<evidence type="ECO:0000256" key="1">
    <source>
        <dbReference type="ARBA" id="ARBA00022801"/>
    </source>
</evidence>
<dbReference type="PANTHER" id="PTHR43798">
    <property type="entry name" value="MONOACYLGLYCEROL LIPASE"/>
    <property type="match status" value="1"/>
</dbReference>
<organism evidence="3 4">
    <name type="scientific">Marivibrio halodurans</name>
    <dbReference type="NCBI Taxonomy" id="2039722"/>
    <lineage>
        <taxon>Bacteria</taxon>
        <taxon>Pseudomonadati</taxon>
        <taxon>Pseudomonadota</taxon>
        <taxon>Alphaproteobacteria</taxon>
        <taxon>Rhodospirillales</taxon>
        <taxon>Rhodospirillaceae</taxon>
        <taxon>Marivibrio</taxon>
    </lineage>
</organism>
<dbReference type="PANTHER" id="PTHR43798:SF31">
    <property type="entry name" value="AB HYDROLASE SUPERFAMILY PROTEIN YCLE"/>
    <property type="match status" value="1"/>
</dbReference>
<keyword evidence="1 3" id="KW-0378">Hydrolase</keyword>
<dbReference type="Proteomes" id="UP000672602">
    <property type="component" value="Unassembled WGS sequence"/>
</dbReference>
<evidence type="ECO:0000313" key="4">
    <source>
        <dbReference type="Proteomes" id="UP000672602"/>
    </source>
</evidence>
<dbReference type="InterPro" id="IPR050266">
    <property type="entry name" value="AB_hydrolase_sf"/>
</dbReference>
<dbReference type="EMBL" id="JAGMWN010000005">
    <property type="protein sequence ID" value="MBP5857850.1"/>
    <property type="molecule type" value="Genomic_DNA"/>
</dbReference>
<dbReference type="RefSeq" id="WP_210682423.1">
    <property type="nucleotide sequence ID" value="NZ_JAGMWN010000005.1"/>
</dbReference>
<protein>
    <submittedName>
        <fullName evidence="3">Alpha/beta hydrolase</fullName>
    </submittedName>
</protein>
<name>A0A8J7V2Z2_9PROT</name>
<dbReference type="InterPro" id="IPR029058">
    <property type="entry name" value="AB_hydrolase_fold"/>
</dbReference>